<keyword evidence="3" id="KW-0808">Transferase</keyword>
<proteinExistence type="predicted"/>
<feature type="domain" description="Glycosyltransferase 2-like" evidence="2">
    <location>
        <begin position="15"/>
        <end position="180"/>
    </location>
</feature>
<dbReference type="PANTHER" id="PTHR22916:SF3">
    <property type="entry name" value="UDP-GLCNAC:BETAGAL BETA-1,3-N-ACETYLGLUCOSAMINYLTRANSFERASE-LIKE PROTEIN 1"/>
    <property type="match status" value="1"/>
</dbReference>
<evidence type="ECO:0000259" key="2">
    <source>
        <dbReference type="Pfam" id="PF00535"/>
    </source>
</evidence>
<accession>A0A1H2EL02</accession>
<name>A0A1H2EL02_9PSED</name>
<reference evidence="4" key="1">
    <citation type="submission" date="2016-10" db="EMBL/GenBank/DDBJ databases">
        <authorList>
            <person name="Varghese N."/>
            <person name="Submissions S."/>
        </authorList>
    </citation>
    <scope>NUCLEOTIDE SEQUENCE [LARGE SCALE GENOMIC DNA]</scope>
    <source>
        <strain evidence="4">DSM 17875</strain>
    </source>
</reference>
<dbReference type="InterPro" id="IPR001173">
    <property type="entry name" value="Glyco_trans_2-like"/>
</dbReference>
<dbReference type="RefSeq" id="WP_172829115.1">
    <property type="nucleotide sequence ID" value="NZ_LT629785.1"/>
</dbReference>
<dbReference type="EMBL" id="LT629785">
    <property type="protein sequence ID" value="SDT95643.1"/>
    <property type="molecule type" value="Genomic_DNA"/>
</dbReference>
<dbReference type="AlphaFoldDB" id="A0A1H2EL02"/>
<sequence length="353" mass="40912">MSDNEKPLVTFALFAYNQEQFVREAIEGAFAQTYEPLEIILSDDCSMDRTFEIMQEMAAGYEGPHRVLARKTQANRGSLLHVAEVAAIAHGALLILAAGDDVSISNRTEKLVMTWMTTRAWGLYSRHDRISESGAIISRRDEVKILTSPQYRLRQYFLTRRDEIRIIHGATSAYDRRLFDFLDTTPADYILSEDGALSVLLNLLNKEIKFLDDSLVLYRESEQSLTQGTRSGPFTYKTARSDELAIQRFARSQANRCNLFLRMNDKYGQESKVTLDVAAIQDDRERQTIRSKWWCSLTLCDKFNYLLRVRNLQDQKWSIPRMLPNPIFLYTKVLFKKIVNIKKYVFIKAKWSK</sequence>
<dbReference type="GO" id="GO:0016758">
    <property type="term" value="F:hexosyltransferase activity"/>
    <property type="evidence" value="ECO:0007669"/>
    <property type="project" value="UniProtKB-ARBA"/>
</dbReference>
<evidence type="ECO:0000313" key="4">
    <source>
        <dbReference type="Proteomes" id="UP000243232"/>
    </source>
</evidence>
<gene>
    <name evidence="3" type="ORF">SAMN05216296_0871</name>
</gene>
<protein>
    <submittedName>
        <fullName evidence="3">Glycosyl transferase family 2</fullName>
    </submittedName>
</protein>
<keyword evidence="1" id="KW-0997">Cell inner membrane</keyword>
<dbReference type="STRING" id="364197.SAMN05216296_0871"/>
<dbReference type="Pfam" id="PF00535">
    <property type="entry name" value="Glycos_transf_2"/>
    <property type="match status" value="1"/>
</dbReference>
<dbReference type="SUPFAM" id="SSF53448">
    <property type="entry name" value="Nucleotide-diphospho-sugar transferases"/>
    <property type="match status" value="1"/>
</dbReference>
<evidence type="ECO:0000313" key="3">
    <source>
        <dbReference type="EMBL" id="SDT95643.1"/>
    </source>
</evidence>
<organism evidence="3 4">
    <name type="scientific">Pseudomonas pohangensis</name>
    <dbReference type="NCBI Taxonomy" id="364197"/>
    <lineage>
        <taxon>Bacteria</taxon>
        <taxon>Pseudomonadati</taxon>
        <taxon>Pseudomonadota</taxon>
        <taxon>Gammaproteobacteria</taxon>
        <taxon>Pseudomonadales</taxon>
        <taxon>Pseudomonadaceae</taxon>
        <taxon>Pseudomonas</taxon>
    </lineage>
</organism>
<keyword evidence="1" id="KW-0472">Membrane</keyword>
<dbReference type="Proteomes" id="UP000243232">
    <property type="component" value="Chromosome I"/>
</dbReference>
<dbReference type="InterPro" id="IPR029044">
    <property type="entry name" value="Nucleotide-diphossugar_trans"/>
</dbReference>
<keyword evidence="4" id="KW-1185">Reference proteome</keyword>
<keyword evidence="1" id="KW-1003">Cell membrane</keyword>
<dbReference type="Gene3D" id="3.90.550.10">
    <property type="entry name" value="Spore Coat Polysaccharide Biosynthesis Protein SpsA, Chain A"/>
    <property type="match status" value="1"/>
</dbReference>
<evidence type="ECO:0000256" key="1">
    <source>
        <dbReference type="ARBA" id="ARBA00022519"/>
    </source>
</evidence>
<dbReference type="PANTHER" id="PTHR22916">
    <property type="entry name" value="GLYCOSYLTRANSFERASE"/>
    <property type="match status" value="1"/>
</dbReference>